<keyword evidence="3" id="KW-1185">Reference proteome</keyword>
<gene>
    <name evidence="2" type="ORF">CPELLU_LOCUS18061</name>
</gene>
<protein>
    <submittedName>
        <fullName evidence="2">10083_t:CDS:1</fullName>
    </submittedName>
</protein>
<feature type="region of interest" description="Disordered" evidence="1">
    <location>
        <begin position="105"/>
        <end position="125"/>
    </location>
</feature>
<dbReference type="OrthoDB" id="2431326at2759"/>
<comment type="caution">
    <text evidence="2">The sequence shown here is derived from an EMBL/GenBank/DDBJ whole genome shotgun (WGS) entry which is preliminary data.</text>
</comment>
<dbReference type="AlphaFoldDB" id="A0A9N9P5A3"/>
<name>A0A9N9P5A3_9GLOM</name>
<feature type="non-terminal residue" evidence="2">
    <location>
        <position position="125"/>
    </location>
</feature>
<proteinExistence type="predicted"/>
<organism evidence="2 3">
    <name type="scientific">Cetraspora pellucida</name>
    <dbReference type="NCBI Taxonomy" id="1433469"/>
    <lineage>
        <taxon>Eukaryota</taxon>
        <taxon>Fungi</taxon>
        <taxon>Fungi incertae sedis</taxon>
        <taxon>Mucoromycota</taxon>
        <taxon>Glomeromycotina</taxon>
        <taxon>Glomeromycetes</taxon>
        <taxon>Diversisporales</taxon>
        <taxon>Gigasporaceae</taxon>
        <taxon>Cetraspora</taxon>
    </lineage>
</organism>
<sequence length="125" mass="14652">MSLAGALNVRKRNNENELVYDHDIQEFENLPFKIKVETINEEDNYARLFFFKDDPYEKIDIPEGIICLDKTAKVLKNEHEQREKKQTKGVDITVDNTIKDITDLNLNNSECDDKDSNDEMDIKKE</sequence>
<accession>A0A9N9P5A3</accession>
<dbReference type="EMBL" id="CAJVQA010033903">
    <property type="protein sequence ID" value="CAG8805066.1"/>
    <property type="molecule type" value="Genomic_DNA"/>
</dbReference>
<feature type="compositionally biased region" description="Acidic residues" evidence="1">
    <location>
        <begin position="110"/>
        <end position="119"/>
    </location>
</feature>
<evidence type="ECO:0000313" key="2">
    <source>
        <dbReference type="EMBL" id="CAG8805066.1"/>
    </source>
</evidence>
<evidence type="ECO:0000256" key="1">
    <source>
        <dbReference type="SAM" id="MobiDB-lite"/>
    </source>
</evidence>
<dbReference type="Proteomes" id="UP000789759">
    <property type="component" value="Unassembled WGS sequence"/>
</dbReference>
<reference evidence="2" key="1">
    <citation type="submission" date="2021-06" db="EMBL/GenBank/DDBJ databases">
        <authorList>
            <person name="Kallberg Y."/>
            <person name="Tangrot J."/>
            <person name="Rosling A."/>
        </authorList>
    </citation>
    <scope>NUCLEOTIDE SEQUENCE</scope>
    <source>
        <strain evidence="2">FL966</strain>
    </source>
</reference>
<evidence type="ECO:0000313" key="3">
    <source>
        <dbReference type="Proteomes" id="UP000789759"/>
    </source>
</evidence>